<sequence>MEKKKTLGRQKIKMELITKVNARRIAYSRRRRGLFKKANELSTLCGVDVAIVTFSLGGKAFCFGRPSVESVIDQFLNQNPQLNNQSLELDTSEQDDRLHELDQQLYDLQNQLEAEKEKGKKLREMSKEGTTYQSLEEHINKLGLHELEQLKMSMEELKQDMIKQANKLMMEPSSSSPLIEDNHVQEVDELVDGKTNIDISTIPHDWLKL</sequence>
<dbReference type="PROSITE" id="PS50066">
    <property type="entry name" value="MADS_BOX_2"/>
    <property type="match status" value="1"/>
</dbReference>
<keyword evidence="9" id="KW-1185">Reference proteome</keyword>
<dbReference type="PANTHER" id="PTHR11945">
    <property type="entry name" value="MADS BOX PROTEIN"/>
    <property type="match status" value="1"/>
</dbReference>
<dbReference type="Pfam" id="PF00319">
    <property type="entry name" value="SRF-TF"/>
    <property type="match status" value="1"/>
</dbReference>
<evidence type="ECO:0000313" key="8">
    <source>
        <dbReference type="EMBL" id="KAK9267778.1"/>
    </source>
</evidence>
<evidence type="ECO:0000256" key="5">
    <source>
        <dbReference type="ARBA" id="ARBA00023242"/>
    </source>
</evidence>
<dbReference type="SUPFAM" id="SSF55455">
    <property type="entry name" value="SRF-like"/>
    <property type="match status" value="1"/>
</dbReference>
<dbReference type="SMART" id="SM00432">
    <property type="entry name" value="MADS"/>
    <property type="match status" value="1"/>
</dbReference>
<dbReference type="FunFam" id="3.40.1810.10:FF:000006">
    <property type="entry name" value="Agamous-like MADS-box protein AGL62"/>
    <property type="match status" value="1"/>
</dbReference>
<comment type="subcellular location">
    <subcellularLocation>
        <location evidence="1">Nucleus</location>
    </subcellularLocation>
</comment>
<evidence type="ECO:0000256" key="3">
    <source>
        <dbReference type="ARBA" id="ARBA00023125"/>
    </source>
</evidence>
<dbReference type="GO" id="GO:0000978">
    <property type="term" value="F:RNA polymerase II cis-regulatory region sequence-specific DNA binding"/>
    <property type="evidence" value="ECO:0007669"/>
    <property type="project" value="TreeGrafter"/>
</dbReference>
<dbReference type="InterPro" id="IPR002100">
    <property type="entry name" value="TF_MADSbox"/>
</dbReference>
<comment type="caution">
    <text evidence="8">The sequence shown here is derived from an EMBL/GenBank/DDBJ whole genome shotgun (WGS) entry which is preliminary data.</text>
</comment>
<dbReference type="AlphaFoldDB" id="A0AAP0R4P1"/>
<evidence type="ECO:0000313" key="9">
    <source>
        <dbReference type="Proteomes" id="UP001415857"/>
    </source>
</evidence>
<dbReference type="InterPro" id="IPR036879">
    <property type="entry name" value="TF_MADSbox_sf"/>
</dbReference>
<dbReference type="PRINTS" id="PR00404">
    <property type="entry name" value="MADSDOMAIN"/>
</dbReference>
<reference evidence="8 9" key="1">
    <citation type="journal article" date="2024" name="Plant J.">
        <title>Genome sequences and population genomics reveal climatic adaptation and genomic divergence between two closely related sweetgum species.</title>
        <authorList>
            <person name="Xu W.Q."/>
            <person name="Ren C.Q."/>
            <person name="Zhang X.Y."/>
            <person name="Comes H.P."/>
            <person name="Liu X.H."/>
            <person name="Li Y.G."/>
            <person name="Kettle C.J."/>
            <person name="Jalonen R."/>
            <person name="Gaisberger H."/>
            <person name="Ma Y.Z."/>
            <person name="Qiu Y.X."/>
        </authorList>
    </citation>
    <scope>NUCLEOTIDE SEQUENCE [LARGE SCALE GENOMIC DNA]</scope>
    <source>
        <strain evidence="8">Hangzhou</strain>
    </source>
</reference>
<protein>
    <recommendedName>
        <fullName evidence="7">MADS-box domain-containing protein</fullName>
    </recommendedName>
</protein>
<feature type="domain" description="MADS-box" evidence="7">
    <location>
        <begin position="7"/>
        <end position="67"/>
    </location>
</feature>
<keyword evidence="5" id="KW-0539">Nucleus</keyword>
<keyword evidence="4" id="KW-0804">Transcription</keyword>
<accession>A0AAP0R4P1</accession>
<dbReference type="PANTHER" id="PTHR11945:SF629">
    <property type="entry name" value="OS02G0164450 PROTEIN"/>
    <property type="match status" value="1"/>
</dbReference>
<name>A0AAP0R4P1_LIQFO</name>
<dbReference type="GO" id="GO:0000981">
    <property type="term" value="F:DNA-binding transcription factor activity, RNA polymerase II-specific"/>
    <property type="evidence" value="ECO:0007669"/>
    <property type="project" value="TreeGrafter"/>
</dbReference>
<evidence type="ECO:0000259" key="7">
    <source>
        <dbReference type="PROSITE" id="PS50066"/>
    </source>
</evidence>
<dbReference type="GO" id="GO:0046983">
    <property type="term" value="F:protein dimerization activity"/>
    <property type="evidence" value="ECO:0007669"/>
    <property type="project" value="InterPro"/>
</dbReference>
<dbReference type="Gene3D" id="3.40.1810.10">
    <property type="entry name" value="Transcription factor, MADS-box"/>
    <property type="match status" value="1"/>
</dbReference>
<keyword evidence="2" id="KW-0805">Transcription regulation</keyword>
<proteinExistence type="predicted"/>
<dbReference type="Proteomes" id="UP001415857">
    <property type="component" value="Unassembled WGS sequence"/>
</dbReference>
<feature type="coiled-coil region" evidence="6">
    <location>
        <begin position="98"/>
        <end position="167"/>
    </location>
</feature>
<evidence type="ECO:0000256" key="4">
    <source>
        <dbReference type="ARBA" id="ARBA00023163"/>
    </source>
</evidence>
<keyword evidence="6" id="KW-0175">Coiled coil</keyword>
<evidence type="ECO:0000256" key="6">
    <source>
        <dbReference type="SAM" id="Coils"/>
    </source>
</evidence>
<evidence type="ECO:0000256" key="1">
    <source>
        <dbReference type="ARBA" id="ARBA00004123"/>
    </source>
</evidence>
<gene>
    <name evidence="8" type="ORF">L1049_010213</name>
</gene>
<evidence type="ECO:0000256" key="2">
    <source>
        <dbReference type="ARBA" id="ARBA00023015"/>
    </source>
</evidence>
<keyword evidence="3" id="KW-0238">DNA-binding</keyword>
<organism evidence="8 9">
    <name type="scientific">Liquidambar formosana</name>
    <name type="common">Formosan gum</name>
    <dbReference type="NCBI Taxonomy" id="63359"/>
    <lineage>
        <taxon>Eukaryota</taxon>
        <taxon>Viridiplantae</taxon>
        <taxon>Streptophyta</taxon>
        <taxon>Embryophyta</taxon>
        <taxon>Tracheophyta</taxon>
        <taxon>Spermatophyta</taxon>
        <taxon>Magnoliopsida</taxon>
        <taxon>eudicotyledons</taxon>
        <taxon>Gunneridae</taxon>
        <taxon>Pentapetalae</taxon>
        <taxon>Saxifragales</taxon>
        <taxon>Altingiaceae</taxon>
        <taxon>Liquidambar</taxon>
    </lineage>
</organism>
<dbReference type="GO" id="GO:0005634">
    <property type="term" value="C:nucleus"/>
    <property type="evidence" value="ECO:0007669"/>
    <property type="project" value="UniProtKB-SubCell"/>
</dbReference>
<dbReference type="EMBL" id="JBBPBK010000016">
    <property type="protein sequence ID" value="KAK9267778.1"/>
    <property type="molecule type" value="Genomic_DNA"/>
</dbReference>